<keyword evidence="4" id="KW-0186">Copper</keyword>
<dbReference type="InterPro" id="IPR028871">
    <property type="entry name" value="BlueCu_1_BS"/>
</dbReference>
<evidence type="ECO:0000256" key="2">
    <source>
        <dbReference type="ARBA" id="ARBA00022723"/>
    </source>
</evidence>
<dbReference type="Gene3D" id="2.60.40.420">
    <property type="entry name" value="Cupredoxins - blue copper proteins"/>
    <property type="match status" value="1"/>
</dbReference>
<evidence type="ECO:0000259" key="5">
    <source>
        <dbReference type="Pfam" id="PF00127"/>
    </source>
</evidence>
<dbReference type="InterPro" id="IPR008972">
    <property type="entry name" value="Cupredoxin"/>
</dbReference>
<reference evidence="6" key="1">
    <citation type="submission" date="2018-05" db="EMBL/GenBank/DDBJ databases">
        <authorList>
            <person name="Lanie J.A."/>
            <person name="Ng W.-L."/>
            <person name="Kazmierczak K.M."/>
            <person name="Andrzejewski T.M."/>
            <person name="Davidsen T.M."/>
            <person name="Wayne K.J."/>
            <person name="Tettelin H."/>
            <person name="Glass J.I."/>
            <person name="Rusch D."/>
            <person name="Podicherti R."/>
            <person name="Tsui H.-C.T."/>
            <person name="Winkler M.E."/>
        </authorList>
    </citation>
    <scope>NUCLEOTIDE SEQUENCE</scope>
</reference>
<dbReference type="PROSITE" id="PS00196">
    <property type="entry name" value="COPPER_BLUE"/>
    <property type="match status" value="1"/>
</dbReference>
<dbReference type="EMBL" id="UINC01196435">
    <property type="protein sequence ID" value="SVE13441.1"/>
    <property type="molecule type" value="Genomic_DNA"/>
</dbReference>
<dbReference type="GO" id="GO:0009055">
    <property type="term" value="F:electron transfer activity"/>
    <property type="evidence" value="ECO:0007669"/>
    <property type="project" value="InterPro"/>
</dbReference>
<evidence type="ECO:0000256" key="3">
    <source>
        <dbReference type="ARBA" id="ARBA00022982"/>
    </source>
</evidence>
<keyword evidence="1" id="KW-0813">Transport</keyword>
<dbReference type="PANTHER" id="PTHR38439:SF3">
    <property type="entry name" value="COPPER-RESISTANT CUPROPROTEIN COPI"/>
    <property type="match status" value="1"/>
</dbReference>
<feature type="domain" description="Blue (type 1) copper" evidence="5">
    <location>
        <begin position="64"/>
        <end position="186"/>
    </location>
</feature>
<dbReference type="PANTHER" id="PTHR38439">
    <property type="entry name" value="AURACYANIN-B"/>
    <property type="match status" value="1"/>
</dbReference>
<evidence type="ECO:0000313" key="6">
    <source>
        <dbReference type="EMBL" id="SVE13441.1"/>
    </source>
</evidence>
<keyword evidence="2" id="KW-0479">Metal-binding</keyword>
<gene>
    <name evidence="6" type="ORF">METZ01_LOCUS466295</name>
</gene>
<evidence type="ECO:0000256" key="4">
    <source>
        <dbReference type="ARBA" id="ARBA00023008"/>
    </source>
</evidence>
<organism evidence="6">
    <name type="scientific">marine metagenome</name>
    <dbReference type="NCBI Taxonomy" id="408172"/>
    <lineage>
        <taxon>unclassified sequences</taxon>
        <taxon>metagenomes</taxon>
        <taxon>ecological metagenomes</taxon>
    </lineage>
</organism>
<dbReference type="CDD" id="cd04233">
    <property type="entry name" value="Auracyanin"/>
    <property type="match status" value="1"/>
</dbReference>
<name>A0A383B0N4_9ZZZZ</name>
<keyword evidence="3" id="KW-0249">Electron transport</keyword>
<dbReference type="GO" id="GO:0005507">
    <property type="term" value="F:copper ion binding"/>
    <property type="evidence" value="ECO:0007669"/>
    <property type="project" value="InterPro"/>
</dbReference>
<dbReference type="InterPro" id="IPR050845">
    <property type="entry name" value="Cu-binding_ET"/>
</dbReference>
<dbReference type="AlphaFoldDB" id="A0A383B0N4"/>
<feature type="non-terminal residue" evidence="6">
    <location>
        <position position="226"/>
    </location>
</feature>
<dbReference type="Pfam" id="PF00127">
    <property type="entry name" value="Copper-bind"/>
    <property type="match status" value="1"/>
</dbReference>
<dbReference type="InterPro" id="IPR000923">
    <property type="entry name" value="BlueCu_1"/>
</dbReference>
<evidence type="ECO:0000256" key="1">
    <source>
        <dbReference type="ARBA" id="ARBA00022448"/>
    </source>
</evidence>
<sequence length="226" mass="25092">MPEACGRVEIGSFVMKKTTRLFITALLSTVGPFVNAQKIDIKIDSLSELAVPPGFEKIDQEIVISTMEAQMKYDVRSFSVKPNAKVKLVFKNPDTLPHNLIICTPGKKKGGDRGQEVIDAVLKLGDKGVEQNWEPKGHPRILVTSGMVQPKKETTMYFKAPKQEGDYPYICTFPGHFQLMNGMMGVSRNANPITNLTYKFYHGSWGKMPDFSKLEPKKAGVLANGL</sequence>
<protein>
    <recommendedName>
        <fullName evidence="5">Blue (type 1) copper domain-containing protein</fullName>
    </recommendedName>
</protein>
<dbReference type="SUPFAM" id="SSF49503">
    <property type="entry name" value="Cupredoxins"/>
    <property type="match status" value="1"/>
</dbReference>
<accession>A0A383B0N4</accession>
<proteinExistence type="predicted"/>